<dbReference type="AlphaFoldDB" id="A0A4C1Y601"/>
<proteinExistence type="predicted"/>
<keyword evidence="1" id="KW-0695">RNA-directed DNA polymerase</keyword>
<reference evidence="1 2" key="1">
    <citation type="journal article" date="2019" name="Commun. Biol.">
        <title>The bagworm genome reveals a unique fibroin gene that provides high tensile strength.</title>
        <authorList>
            <person name="Kono N."/>
            <person name="Nakamura H."/>
            <person name="Ohtoshi R."/>
            <person name="Tomita M."/>
            <person name="Numata K."/>
            <person name="Arakawa K."/>
        </authorList>
    </citation>
    <scope>NUCLEOTIDE SEQUENCE [LARGE SCALE GENOMIC DNA]</scope>
</reference>
<sequence length="159" mass="18984">MIDRQLHFKDHIARVRKLALFYLYRLYGMIGRKRKMSLRNKRTIYTMCIRPVMTYASPVFAHAQTDALYDLQIVQNKFCRRATNAPWYVKNSILHRYLELPTISKFMKDASERFFDIANSHQNPLLVEAVSYEPPPPNHFCRRPRNVLLDPPDDLTIWR</sequence>
<evidence type="ECO:0000313" key="2">
    <source>
        <dbReference type="Proteomes" id="UP000299102"/>
    </source>
</evidence>
<evidence type="ECO:0000313" key="1">
    <source>
        <dbReference type="EMBL" id="GBP69987.1"/>
    </source>
</evidence>
<dbReference type="GO" id="GO:0003964">
    <property type="term" value="F:RNA-directed DNA polymerase activity"/>
    <property type="evidence" value="ECO:0007669"/>
    <property type="project" value="UniProtKB-KW"/>
</dbReference>
<keyword evidence="1" id="KW-0808">Transferase</keyword>
<accession>A0A4C1Y601</accession>
<keyword evidence="2" id="KW-1185">Reference proteome</keyword>
<name>A0A4C1Y601_EUMVA</name>
<gene>
    <name evidence="1" type="primary">RTase</name>
    <name evidence="1" type="ORF">EVAR_50756_1</name>
</gene>
<dbReference type="EMBL" id="BGZK01001058">
    <property type="protein sequence ID" value="GBP69987.1"/>
    <property type="molecule type" value="Genomic_DNA"/>
</dbReference>
<organism evidence="1 2">
    <name type="scientific">Eumeta variegata</name>
    <name type="common">Bagworm moth</name>
    <name type="synonym">Eumeta japonica</name>
    <dbReference type="NCBI Taxonomy" id="151549"/>
    <lineage>
        <taxon>Eukaryota</taxon>
        <taxon>Metazoa</taxon>
        <taxon>Ecdysozoa</taxon>
        <taxon>Arthropoda</taxon>
        <taxon>Hexapoda</taxon>
        <taxon>Insecta</taxon>
        <taxon>Pterygota</taxon>
        <taxon>Neoptera</taxon>
        <taxon>Endopterygota</taxon>
        <taxon>Lepidoptera</taxon>
        <taxon>Glossata</taxon>
        <taxon>Ditrysia</taxon>
        <taxon>Tineoidea</taxon>
        <taxon>Psychidae</taxon>
        <taxon>Oiketicinae</taxon>
        <taxon>Eumeta</taxon>
    </lineage>
</organism>
<keyword evidence="1" id="KW-0548">Nucleotidyltransferase</keyword>
<comment type="caution">
    <text evidence="1">The sequence shown here is derived from an EMBL/GenBank/DDBJ whole genome shotgun (WGS) entry which is preliminary data.</text>
</comment>
<protein>
    <submittedName>
        <fullName evidence="1">Probable RNA-directed DNA polymerase from transposon BS</fullName>
    </submittedName>
</protein>
<dbReference type="Proteomes" id="UP000299102">
    <property type="component" value="Unassembled WGS sequence"/>
</dbReference>
<dbReference type="OrthoDB" id="10050074at2759"/>